<dbReference type="Pfam" id="PF02538">
    <property type="entry name" value="Hydantoinase_B"/>
    <property type="match status" value="1"/>
</dbReference>
<name>A0A7T7CD87_9BACI</name>
<keyword evidence="3" id="KW-1185">Reference proteome</keyword>
<dbReference type="KEGG" id="scia:HUG15_20615"/>
<dbReference type="EMBL" id="CP054705">
    <property type="protein sequence ID" value="QQK77749.1"/>
    <property type="molecule type" value="Genomic_DNA"/>
</dbReference>
<dbReference type="GO" id="GO:0005829">
    <property type="term" value="C:cytosol"/>
    <property type="evidence" value="ECO:0007669"/>
    <property type="project" value="TreeGrafter"/>
</dbReference>
<dbReference type="InterPro" id="IPR045079">
    <property type="entry name" value="Oxoprolinase-like"/>
</dbReference>
<accession>A0A7T7CD87</accession>
<evidence type="ECO:0000259" key="1">
    <source>
        <dbReference type="Pfam" id="PF02538"/>
    </source>
</evidence>
<dbReference type="AlphaFoldDB" id="A0A7T7CD87"/>
<dbReference type="InterPro" id="IPR003692">
    <property type="entry name" value="Hydantoinase_B"/>
</dbReference>
<evidence type="ECO:0000313" key="3">
    <source>
        <dbReference type="Proteomes" id="UP000595823"/>
    </source>
</evidence>
<evidence type="ECO:0000313" key="2">
    <source>
        <dbReference type="EMBL" id="QQK77749.1"/>
    </source>
</evidence>
<dbReference type="PANTHER" id="PTHR11365:SF23">
    <property type="entry name" value="HYPOTHETICAL 5-OXOPROLINASE (EUROFUNG)-RELATED"/>
    <property type="match status" value="1"/>
</dbReference>
<organism evidence="2 3">
    <name type="scientific">Salicibibacter cibarius</name>
    <dbReference type="NCBI Taxonomy" id="2743000"/>
    <lineage>
        <taxon>Bacteria</taxon>
        <taxon>Bacillati</taxon>
        <taxon>Bacillota</taxon>
        <taxon>Bacilli</taxon>
        <taxon>Bacillales</taxon>
        <taxon>Bacillaceae</taxon>
        <taxon>Salicibibacter</taxon>
    </lineage>
</organism>
<dbReference type="Proteomes" id="UP000595823">
    <property type="component" value="Chromosome"/>
</dbReference>
<dbReference type="PANTHER" id="PTHR11365">
    <property type="entry name" value="5-OXOPROLINASE RELATED"/>
    <property type="match status" value="1"/>
</dbReference>
<feature type="domain" description="Hydantoinase B/oxoprolinase" evidence="1">
    <location>
        <begin position="3"/>
        <end position="513"/>
    </location>
</feature>
<protein>
    <submittedName>
        <fullName evidence="2">Hydantoinase B/oxoprolinase family protein</fullName>
    </submittedName>
</protein>
<sequence>MFDPVQVEVMWNRLITNLEEQAKTLIRTSFSNILSDAGDLSAGLFDSHGNMIAQANTGTPGHINTMALGVKHFLEEFPSERLKHGDVLIGNNPYEISGHLLDVTIVTPAFYDANLIGYFASTCHVTDIGGRGYNPEGESIHEEGLHIPYMKYYQAGQLNESLQLIIEANVRAPYEVLGDLRAQVVAQEVAIRRLLEMLEEFDLTEIDTLGHEIIQRSEKAMRKAITGIPDGTYENEIYTDGVSEPIKIKCSVSIQGDEFAVDFSGSSPASSKGVNVSLYYTLAYVTYAIKAAIAPDIPNNEGSFRPVRVDAPEGCVLNASYPMPTAARHIIGHFAPVCVLGALYHAMPDATIAEGSTSIWSVQVYGKDLQDESFSYVTFSTGGMGARPTKDGLSATGFPSGVRGTPVEIIESNSPLVIFQKELRPDSGGSGKYRGGLGQIIRFGVRTHQPWHFPTMFDCMNYPPRGLAGGKPGAKAEVLLNDKTYLGSKRLYTFDPEDVVTLKLPGGGGYGNPEQRDPDKVKFDVMNGYISKEIAEAVYEVH</sequence>
<proteinExistence type="predicted"/>
<gene>
    <name evidence="2" type="ORF">HUG15_20615</name>
</gene>
<dbReference type="GO" id="GO:0017168">
    <property type="term" value="F:5-oxoprolinase (ATP-hydrolyzing) activity"/>
    <property type="evidence" value="ECO:0007669"/>
    <property type="project" value="TreeGrafter"/>
</dbReference>
<dbReference type="GO" id="GO:0006749">
    <property type="term" value="P:glutathione metabolic process"/>
    <property type="evidence" value="ECO:0007669"/>
    <property type="project" value="TreeGrafter"/>
</dbReference>
<reference evidence="2 3" key="1">
    <citation type="submission" date="2020-06" db="EMBL/GenBank/DDBJ databases">
        <title>Genomic analysis of Salicibibacter sp. NKC5-3.</title>
        <authorList>
            <person name="Oh Y.J."/>
        </authorList>
    </citation>
    <scope>NUCLEOTIDE SEQUENCE [LARGE SCALE GENOMIC DNA]</scope>
    <source>
        <strain evidence="2 3">NKC5-3</strain>
    </source>
</reference>